<keyword evidence="2" id="KW-1185">Reference proteome</keyword>
<name>A0ABV0PTR6_9TELE</name>
<comment type="caution">
    <text evidence="1">The sequence shown here is derived from an EMBL/GenBank/DDBJ whole genome shotgun (WGS) entry which is preliminary data.</text>
</comment>
<accession>A0ABV0PTR6</accession>
<sequence length="99" mass="11284">MFDQMFGGKKTAPTLSSGPSTGCFLQLFFKTDFQISLKDQVYHHCKSVLKFTQAINLRVKKLQQALSLDRCRAKVRRPDNPITTPKICRKKHISVAKIC</sequence>
<dbReference type="Proteomes" id="UP001476798">
    <property type="component" value="Unassembled WGS sequence"/>
</dbReference>
<dbReference type="EMBL" id="JAHRIO010087358">
    <property type="protein sequence ID" value="MEQ2186917.1"/>
    <property type="molecule type" value="Genomic_DNA"/>
</dbReference>
<gene>
    <name evidence="1" type="ORF">GOODEAATRI_033758</name>
</gene>
<reference evidence="1 2" key="1">
    <citation type="submission" date="2021-06" db="EMBL/GenBank/DDBJ databases">
        <authorList>
            <person name="Palmer J.M."/>
        </authorList>
    </citation>
    <scope>NUCLEOTIDE SEQUENCE [LARGE SCALE GENOMIC DNA]</scope>
    <source>
        <strain evidence="1 2">GA_2019</strain>
        <tissue evidence="1">Muscle</tissue>
    </source>
</reference>
<evidence type="ECO:0000313" key="1">
    <source>
        <dbReference type="EMBL" id="MEQ2186917.1"/>
    </source>
</evidence>
<protein>
    <submittedName>
        <fullName evidence="1">Uncharacterized protein</fullName>
    </submittedName>
</protein>
<organism evidence="1 2">
    <name type="scientific">Goodea atripinnis</name>
    <dbReference type="NCBI Taxonomy" id="208336"/>
    <lineage>
        <taxon>Eukaryota</taxon>
        <taxon>Metazoa</taxon>
        <taxon>Chordata</taxon>
        <taxon>Craniata</taxon>
        <taxon>Vertebrata</taxon>
        <taxon>Euteleostomi</taxon>
        <taxon>Actinopterygii</taxon>
        <taxon>Neopterygii</taxon>
        <taxon>Teleostei</taxon>
        <taxon>Neoteleostei</taxon>
        <taxon>Acanthomorphata</taxon>
        <taxon>Ovalentaria</taxon>
        <taxon>Atherinomorphae</taxon>
        <taxon>Cyprinodontiformes</taxon>
        <taxon>Goodeidae</taxon>
        <taxon>Goodea</taxon>
    </lineage>
</organism>
<proteinExistence type="predicted"/>
<evidence type="ECO:0000313" key="2">
    <source>
        <dbReference type="Proteomes" id="UP001476798"/>
    </source>
</evidence>